<sequence>MHNEIIELTDSDSDFHASPVKQDSDKTSHLNPEVIVLKASLTSKTNLVEEQGKELTKLRKENKQLKNEQDLRTAEIAGLQDELKNTLRQLDDQTVKNLNFNMIKLKNLKSNAVLPNGTVVEATGHYDVDQDMSDNFAPTAPSQPSNPITSRSSPTVKPEPVRVDTTIKVVIKSENEPDQIEQVTFVKGEDGKFDVWNLEHLGLGPPIVVEERFCVGFRRSVISDALGGGHQTTSNNWKGRTKTDKFPYLAMTRSYNPHLPLVPGGHGVVFCGVKRFNDGSLIEGPIDLIASDKPNQWIYLGSYETSRWGEISPNQLDLLQPLVIQRWVSGALSTLWGRSWVERTNAELVEKGGEIRLVDFTEDGLREALNDGRLVINFTVMKCVGYRTEWFEQFLHYQTHPKAPKSQKRKKKASSGVKKPFAKRLKVSERRKEVSSESDGDDELQPTPPGSDKDEFSDMEDGMKTRLGSDSPGARKNLRMSATRSRRTLYSRVSASSQN</sequence>
<dbReference type="Proteomes" id="UP000719766">
    <property type="component" value="Unassembled WGS sequence"/>
</dbReference>
<feature type="region of interest" description="Disordered" evidence="2">
    <location>
        <begin position="132"/>
        <end position="159"/>
    </location>
</feature>
<dbReference type="OrthoDB" id="3035962at2759"/>
<feature type="coiled-coil region" evidence="1">
    <location>
        <begin position="48"/>
        <end position="96"/>
    </location>
</feature>
<evidence type="ECO:0000313" key="5">
    <source>
        <dbReference type="Proteomes" id="UP000719766"/>
    </source>
</evidence>
<keyword evidence="1" id="KW-0175">Coiled coil</keyword>
<evidence type="ECO:0000256" key="2">
    <source>
        <dbReference type="SAM" id="MobiDB-lite"/>
    </source>
</evidence>
<dbReference type="InterPro" id="IPR046520">
    <property type="entry name" value="DUF6697"/>
</dbReference>
<proteinExistence type="predicted"/>
<feature type="compositionally biased region" description="Polar residues" evidence="2">
    <location>
        <begin position="140"/>
        <end position="155"/>
    </location>
</feature>
<accession>A0A9P7DTV8</accession>
<evidence type="ECO:0000256" key="1">
    <source>
        <dbReference type="SAM" id="Coils"/>
    </source>
</evidence>
<dbReference type="RefSeq" id="XP_041165647.1">
    <property type="nucleotide sequence ID" value="XM_041299641.1"/>
</dbReference>
<feature type="region of interest" description="Disordered" evidence="2">
    <location>
        <begin position="1"/>
        <end position="29"/>
    </location>
</feature>
<evidence type="ECO:0000259" key="3">
    <source>
        <dbReference type="Pfam" id="PF20411"/>
    </source>
</evidence>
<dbReference type="GeneID" id="64593405"/>
<keyword evidence="5" id="KW-1185">Reference proteome</keyword>
<feature type="compositionally biased region" description="Basic and acidic residues" evidence="2">
    <location>
        <begin position="426"/>
        <end position="435"/>
    </location>
</feature>
<evidence type="ECO:0000313" key="4">
    <source>
        <dbReference type="EMBL" id="KAG1802750.1"/>
    </source>
</evidence>
<reference evidence="4" key="1">
    <citation type="journal article" date="2020" name="New Phytol.">
        <title>Comparative genomics reveals dynamic genome evolution in host specialist ectomycorrhizal fungi.</title>
        <authorList>
            <person name="Lofgren L.A."/>
            <person name="Nguyen N.H."/>
            <person name="Vilgalys R."/>
            <person name="Ruytinx J."/>
            <person name="Liao H.L."/>
            <person name="Branco S."/>
            <person name="Kuo A."/>
            <person name="LaButti K."/>
            <person name="Lipzen A."/>
            <person name="Andreopoulos W."/>
            <person name="Pangilinan J."/>
            <person name="Riley R."/>
            <person name="Hundley H."/>
            <person name="Na H."/>
            <person name="Barry K."/>
            <person name="Grigoriev I.V."/>
            <person name="Stajich J.E."/>
            <person name="Kennedy P.G."/>
        </authorList>
    </citation>
    <scope>NUCLEOTIDE SEQUENCE</scope>
    <source>
        <strain evidence="4">S12</strain>
    </source>
</reference>
<feature type="region of interest" description="Disordered" evidence="2">
    <location>
        <begin position="401"/>
        <end position="499"/>
    </location>
</feature>
<dbReference type="AlphaFoldDB" id="A0A9P7DTV8"/>
<dbReference type="Pfam" id="PF20411">
    <property type="entry name" value="DUF6697"/>
    <property type="match status" value="1"/>
</dbReference>
<name>A0A9P7DTV8_9AGAM</name>
<organism evidence="4 5">
    <name type="scientific">Suillus plorans</name>
    <dbReference type="NCBI Taxonomy" id="116603"/>
    <lineage>
        <taxon>Eukaryota</taxon>
        <taxon>Fungi</taxon>
        <taxon>Dikarya</taxon>
        <taxon>Basidiomycota</taxon>
        <taxon>Agaricomycotina</taxon>
        <taxon>Agaricomycetes</taxon>
        <taxon>Agaricomycetidae</taxon>
        <taxon>Boletales</taxon>
        <taxon>Suillineae</taxon>
        <taxon>Suillaceae</taxon>
        <taxon>Suillus</taxon>
    </lineage>
</organism>
<gene>
    <name evidence="4" type="ORF">HD556DRAFT_1304024</name>
</gene>
<feature type="compositionally biased region" description="Basic residues" evidence="2">
    <location>
        <begin position="402"/>
        <end position="413"/>
    </location>
</feature>
<feature type="domain" description="DUF6697" evidence="3">
    <location>
        <begin position="217"/>
        <end position="394"/>
    </location>
</feature>
<dbReference type="EMBL" id="JABBWE010000005">
    <property type="protein sequence ID" value="KAG1802750.1"/>
    <property type="molecule type" value="Genomic_DNA"/>
</dbReference>
<comment type="caution">
    <text evidence="4">The sequence shown here is derived from an EMBL/GenBank/DDBJ whole genome shotgun (WGS) entry which is preliminary data.</text>
</comment>
<protein>
    <recommendedName>
        <fullName evidence="3">DUF6697 domain-containing protein</fullName>
    </recommendedName>
</protein>
<feature type="compositionally biased region" description="Basic and acidic residues" evidence="2">
    <location>
        <begin position="451"/>
        <end position="464"/>
    </location>
</feature>